<evidence type="ECO:0000313" key="8">
    <source>
        <dbReference type="EMBL" id="OOR99612.1"/>
    </source>
</evidence>
<evidence type="ECO:0000256" key="2">
    <source>
        <dbReference type="ARBA" id="ARBA00012028"/>
    </source>
</evidence>
<dbReference type="AlphaFoldDB" id="A0A1T0AU08"/>
<evidence type="ECO:0000313" key="9">
    <source>
        <dbReference type="Proteomes" id="UP000190867"/>
    </source>
</evidence>
<evidence type="ECO:0000256" key="4">
    <source>
        <dbReference type="ARBA" id="ARBA00023152"/>
    </source>
</evidence>
<sequence length="207" mass="23258">MAVTVYLIRHGRTEWNLEGRLQGSDDSPLVAEGIEGAKRTGQALAEVPFAACYSSLLKRAQDTANYILGERQIPHFHHQGLNELDFGSWEGQKSVDLYDNEEYWTMKKTPAEYQAKSNGGETMAAFAERVQQAFWQIVGQHQEGENILIVSHGMTLTLLTAVLKGLSWHDFRDEEKHSFVLNTAINVVEVENGTADLVQFNQIEHLA</sequence>
<dbReference type="STRING" id="734.B0187_04680"/>
<keyword evidence="3" id="KW-0312">Gluconeogenesis</keyword>
<keyword evidence="4" id="KW-0324">Glycolysis</keyword>
<dbReference type="EMBL" id="MUYA01000005">
    <property type="protein sequence ID" value="OOR99612.1"/>
    <property type="molecule type" value="Genomic_DNA"/>
</dbReference>
<gene>
    <name evidence="8" type="ORF">B0187_04680</name>
</gene>
<organism evidence="8 9">
    <name type="scientific">Haemophilus paracuniculus</name>
    <dbReference type="NCBI Taxonomy" id="734"/>
    <lineage>
        <taxon>Bacteria</taxon>
        <taxon>Pseudomonadati</taxon>
        <taxon>Pseudomonadota</taxon>
        <taxon>Gammaproteobacteria</taxon>
        <taxon>Pasteurellales</taxon>
        <taxon>Pasteurellaceae</taxon>
        <taxon>Haemophilus</taxon>
    </lineage>
</organism>
<dbReference type="EC" id="5.4.2.11" evidence="2"/>
<keyword evidence="9" id="KW-1185">Reference proteome</keyword>
<dbReference type="Pfam" id="PF00300">
    <property type="entry name" value="His_Phos_1"/>
    <property type="match status" value="1"/>
</dbReference>
<dbReference type="SMART" id="SM00855">
    <property type="entry name" value="PGAM"/>
    <property type="match status" value="1"/>
</dbReference>
<evidence type="ECO:0000256" key="7">
    <source>
        <dbReference type="PIRSR" id="PIRSR613078-2"/>
    </source>
</evidence>
<feature type="binding site" evidence="7">
    <location>
        <begin position="9"/>
        <end position="16"/>
    </location>
    <ligand>
        <name>substrate</name>
    </ligand>
</feature>
<dbReference type="InterPro" id="IPR013078">
    <property type="entry name" value="His_Pase_superF_clade-1"/>
</dbReference>
<dbReference type="GO" id="GO:0004619">
    <property type="term" value="F:phosphoglycerate mutase activity"/>
    <property type="evidence" value="ECO:0007669"/>
    <property type="project" value="UniProtKB-EC"/>
</dbReference>
<dbReference type="Gene3D" id="3.40.50.1240">
    <property type="entry name" value="Phosphoglycerate mutase-like"/>
    <property type="match status" value="1"/>
</dbReference>
<dbReference type="PANTHER" id="PTHR11931">
    <property type="entry name" value="PHOSPHOGLYCERATE MUTASE"/>
    <property type="match status" value="1"/>
</dbReference>
<feature type="binding site" evidence="7">
    <location>
        <position position="59"/>
    </location>
    <ligand>
        <name>substrate</name>
    </ligand>
</feature>
<proteinExistence type="inferred from homology"/>
<name>A0A1T0AU08_9PAST</name>
<protein>
    <recommendedName>
        <fullName evidence="2">phosphoglycerate mutase (2,3-diphosphoglycerate-dependent)</fullName>
        <ecNumber evidence="2">5.4.2.11</ecNumber>
    </recommendedName>
</protein>
<dbReference type="CDD" id="cd07067">
    <property type="entry name" value="HP_PGM_like"/>
    <property type="match status" value="1"/>
</dbReference>
<dbReference type="SUPFAM" id="SSF53254">
    <property type="entry name" value="Phosphoglycerate mutase-like"/>
    <property type="match status" value="1"/>
</dbReference>
<feature type="active site" description="Proton donor/acceptor" evidence="6">
    <location>
        <position position="83"/>
    </location>
</feature>
<dbReference type="GO" id="GO:0006094">
    <property type="term" value="P:gluconeogenesis"/>
    <property type="evidence" value="ECO:0007669"/>
    <property type="project" value="UniProtKB-KW"/>
</dbReference>
<evidence type="ECO:0000256" key="1">
    <source>
        <dbReference type="ARBA" id="ARBA00006717"/>
    </source>
</evidence>
<dbReference type="OrthoDB" id="9781415at2"/>
<evidence type="ECO:0000256" key="6">
    <source>
        <dbReference type="PIRSR" id="PIRSR613078-1"/>
    </source>
</evidence>
<evidence type="ECO:0000256" key="5">
    <source>
        <dbReference type="ARBA" id="ARBA00023235"/>
    </source>
</evidence>
<dbReference type="GO" id="GO:0006096">
    <property type="term" value="P:glycolytic process"/>
    <property type="evidence" value="ECO:0007669"/>
    <property type="project" value="UniProtKB-KW"/>
</dbReference>
<reference evidence="8 9" key="1">
    <citation type="submission" date="2017-02" db="EMBL/GenBank/DDBJ databases">
        <title>Draft genome sequence of Haemophilus paracuniculus CCUG 43573 type strain.</title>
        <authorList>
            <person name="Engstrom-Jakobsson H."/>
            <person name="Salva-Serra F."/>
            <person name="Thorell K."/>
            <person name="Gonzales-Siles L."/>
            <person name="Karlsson R."/>
            <person name="Boulund F."/>
            <person name="Engstrand L."/>
            <person name="Kristiansson E."/>
            <person name="Moore E."/>
        </authorList>
    </citation>
    <scope>NUCLEOTIDE SEQUENCE [LARGE SCALE GENOMIC DNA]</scope>
    <source>
        <strain evidence="8 9">CCUG 43573</strain>
    </source>
</reference>
<comment type="caution">
    <text evidence="8">The sequence shown here is derived from an EMBL/GenBank/DDBJ whole genome shotgun (WGS) entry which is preliminary data.</text>
</comment>
<dbReference type="RefSeq" id="WP_078236708.1">
    <property type="nucleotide sequence ID" value="NZ_MUYA01000005.1"/>
</dbReference>
<feature type="active site" description="Tele-phosphohistidine intermediate" evidence="6">
    <location>
        <position position="10"/>
    </location>
</feature>
<dbReference type="InterPro" id="IPR029033">
    <property type="entry name" value="His_PPase_superfam"/>
</dbReference>
<dbReference type="InterPro" id="IPR005952">
    <property type="entry name" value="Phosphogly_mut1"/>
</dbReference>
<evidence type="ECO:0000256" key="3">
    <source>
        <dbReference type="ARBA" id="ARBA00022432"/>
    </source>
</evidence>
<comment type="similarity">
    <text evidence="1">Belongs to the phosphoglycerate mutase family. BPG-dependent PGAM subfamily.</text>
</comment>
<accession>A0A1T0AU08</accession>
<dbReference type="Proteomes" id="UP000190867">
    <property type="component" value="Unassembled WGS sequence"/>
</dbReference>
<keyword evidence="5" id="KW-0413">Isomerase</keyword>